<dbReference type="PROSITE" id="PS50887">
    <property type="entry name" value="GGDEF"/>
    <property type="match status" value="1"/>
</dbReference>
<dbReference type="Gene3D" id="3.20.20.450">
    <property type="entry name" value="EAL domain"/>
    <property type="match status" value="1"/>
</dbReference>
<dbReference type="KEGG" id="pani:DCO16_02150"/>
<evidence type="ECO:0008006" key="6">
    <source>
        <dbReference type="Google" id="ProtNLM"/>
    </source>
</evidence>
<feature type="transmembrane region" description="Helical" evidence="1">
    <location>
        <begin position="331"/>
        <end position="352"/>
    </location>
</feature>
<accession>A0A6M9PVP1</accession>
<dbReference type="SUPFAM" id="SSF55073">
    <property type="entry name" value="Nucleotide cyclase"/>
    <property type="match status" value="1"/>
</dbReference>
<sequence length="803" mass="90359">MFLRNTLLDIKLYLCGIILFGLMPICAHAVTSVTLQLRWEPQFQFAGYYMAQAQGFYKEEGLDVKIVPGGPGVNMKEEVLSHRADFAIGNSGLALSFMQGVPLVLLADIFQRSAGVLITRPGYGKSIEILSQRNIALRALQDNPELYAIFNKQGILPGDLNKVLSINYPLEDFISGKADAIHAYLSNEPFYLNKRNVPFEVIDPINYGIDFYGDALFSRLDYVQKNSETVKRFTRASIKGWAYALANIPDTVDYLHQGPASKKDRAHLLFEAAVTKGLIMPDYVPIGHINPSRWEKIADTFKELGLAPINSKLDASFYFSYWSERGERFQYSILLGAFSALFLIVGGFVFWYRIVNIRLKASIQDKDELILKVEKVASFDSLTGLPNRRLFLDRLNQAIKWASRTSTFIAVVYIDLDRFKEVNDSLGHNGGDEFLKIIATRLASGLRESDTVARFGGDEFVVLLCNLSKPENVELIIQEFVRKITQATSIQGNILYPSASLGISIYPTDGDQAETLLKNSDQAMFAAKSQGTSNYYFFTQALQIKSSYRLKIATELREALQLQQFEMVYQPIVRLSDGRILHAESLIRWRLSSGEILMPSNFITIAEETGLIVEIGDWVFNEVLHFLQSIAHDDVSIAVNISPAQLNSPKHSALSWHEKIQEAKILPRRLVFEVTESMMMFKSHLVSSKIKILQQGGCLFSLDDFGTGYSSLASLKNLEFDFIKIDLQFIKELHRDARDKSLVSAMLAMAKGLGLQTIAEGVETVEQVRLLKEMGCDFAQGYYYSKPVSAEEFKDMLSKSNHD</sequence>
<dbReference type="AlphaFoldDB" id="A0A6M9PVP1"/>
<feature type="transmembrane region" description="Helical" evidence="1">
    <location>
        <begin position="86"/>
        <end position="110"/>
    </location>
</feature>
<dbReference type="InterPro" id="IPR043128">
    <property type="entry name" value="Rev_trsase/Diguanyl_cyclase"/>
</dbReference>
<dbReference type="NCBIfam" id="TIGR00254">
    <property type="entry name" value="GGDEF"/>
    <property type="match status" value="1"/>
</dbReference>
<dbReference type="InterPro" id="IPR015168">
    <property type="entry name" value="SsuA/THI5"/>
</dbReference>
<feature type="domain" description="GGDEF" evidence="3">
    <location>
        <begin position="407"/>
        <end position="540"/>
    </location>
</feature>
<evidence type="ECO:0000259" key="3">
    <source>
        <dbReference type="PROSITE" id="PS50887"/>
    </source>
</evidence>
<dbReference type="InterPro" id="IPR000160">
    <property type="entry name" value="GGDEF_dom"/>
</dbReference>
<organism evidence="4 5">
    <name type="scientific">Polynucleobacter antarcticus</name>
    <dbReference type="NCBI Taxonomy" id="1743162"/>
    <lineage>
        <taxon>Bacteria</taxon>
        <taxon>Pseudomonadati</taxon>
        <taxon>Pseudomonadota</taxon>
        <taxon>Betaproteobacteria</taxon>
        <taxon>Burkholderiales</taxon>
        <taxon>Burkholderiaceae</taxon>
        <taxon>Polynucleobacter</taxon>
    </lineage>
</organism>
<dbReference type="InterPro" id="IPR029787">
    <property type="entry name" value="Nucleotide_cyclase"/>
</dbReference>
<keyword evidence="5" id="KW-1185">Reference proteome</keyword>
<dbReference type="PANTHER" id="PTHR44757:SF2">
    <property type="entry name" value="BIOFILM ARCHITECTURE MAINTENANCE PROTEIN MBAA"/>
    <property type="match status" value="1"/>
</dbReference>
<keyword evidence="1" id="KW-1133">Transmembrane helix</keyword>
<dbReference type="Gene3D" id="3.30.70.270">
    <property type="match status" value="1"/>
</dbReference>
<keyword evidence="1" id="KW-0812">Transmembrane</keyword>
<name>A0A6M9PVP1_9BURK</name>
<dbReference type="RefSeq" id="WP_415836249.1">
    <property type="nucleotide sequence ID" value="NZ_CBCSCD010000003.1"/>
</dbReference>
<keyword evidence="1" id="KW-0472">Membrane</keyword>
<dbReference type="InterPro" id="IPR052155">
    <property type="entry name" value="Biofilm_reg_signaling"/>
</dbReference>
<dbReference type="CDD" id="cd01949">
    <property type="entry name" value="GGDEF"/>
    <property type="match status" value="1"/>
</dbReference>
<dbReference type="CDD" id="cd01948">
    <property type="entry name" value="EAL"/>
    <property type="match status" value="1"/>
</dbReference>
<dbReference type="SMART" id="SM00267">
    <property type="entry name" value="GGDEF"/>
    <property type="match status" value="1"/>
</dbReference>
<dbReference type="SMART" id="SM00052">
    <property type="entry name" value="EAL"/>
    <property type="match status" value="1"/>
</dbReference>
<evidence type="ECO:0000259" key="2">
    <source>
        <dbReference type="PROSITE" id="PS50883"/>
    </source>
</evidence>
<feature type="transmembrane region" description="Helical" evidence="1">
    <location>
        <begin position="12"/>
        <end position="31"/>
    </location>
</feature>
<evidence type="ECO:0000256" key="1">
    <source>
        <dbReference type="SAM" id="Phobius"/>
    </source>
</evidence>
<reference evidence="4 5" key="1">
    <citation type="submission" date="2018-04" db="EMBL/GenBank/DDBJ databases">
        <title>Polynucleobacter sp. LimPoW16 genome.</title>
        <authorList>
            <person name="Hahn M.W."/>
        </authorList>
    </citation>
    <scope>NUCLEOTIDE SEQUENCE [LARGE SCALE GENOMIC DNA]</scope>
    <source>
        <strain evidence="4 5">LimPoW16</strain>
    </source>
</reference>
<dbReference type="Pfam" id="PF00563">
    <property type="entry name" value="EAL"/>
    <property type="match status" value="1"/>
</dbReference>
<gene>
    <name evidence="4" type="ORF">DCO16_02150</name>
</gene>
<dbReference type="PROSITE" id="PS50883">
    <property type="entry name" value="EAL"/>
    <property type="match status" value="1"/>
</dbReference>
<feature type="domain" description="EAL" evidence="2">
    <location>
        <begin position="549"/>
        <end position="801"/>
    </location>
</feature>
<evidence type="ECO:0000313" key="4">
    <source>
        <dbReference type="EMBL" id="QKM61986.1"/>
    </source>
</evidence>
<dbReference type="InterPro" id="IPR001633">
    <property type="entry name" value="EAL_dom"/>
</dbReference>
<dbReference type="InterPro" id="IPR035919">
    <property type="entry name" value="EAL_sf"/>
</dbReference>
<evidence type="ECO:0000313" key="5">
    <source>
        <dbReference type="Proteomes" id="UP000500806"/>
    </source>
</evidence>
<dbReference type="PANTHER" id="PTHR44757">
    <property type="entry name" value="DIGUANYLATE CYCLASE DGCP"/>
    <property type="match status" value="1"/>
</dbReference>
<proteinExistence type="predicted"/>
<dbReference type="Pfam" id="PF09084">
    <property type="entry name" value="NMT1"/>
    <property type="match status" value="1"/>
</dbReference>
<dbReference type="Gene3D" id="3.40.190.10">
    <property type="entry name" value="Periplasmic binding protein-like II"/>
    <property type="match status" value="2"/>
</dbReference>
<dbReference type="Pfam" id="PF00990">
    <property type="entry name" value="GGDEF"/>
    <property type="match status" value="1"/>
</dbReference>
<dbReference type="SUPFAM" id="SSF141868">
    <property type="entry name" value="EAL domain-like"/>
    <property type="match status" value="1"/>
</dbReference>
<dbReference type="Proteomes" id="UP000500806">
    <property type="component" value="Chromosome"/>
</dbReference>
<dbReference type="SUPFAM" id="SSF53850">
    <property type="entry name" value="Periplasmic binding protein-like II"/>
    <property type="match status" value="1"/>
</dbReference>
<dbReference type="EMBL" id="CP028941">
    <property type="protein sequence ID" value="QKM61986.1"/>
    <property type="molecule type" value="Genomic_DNA"/>
</dbReference>
<protein>
    <recommendedName>
        <fullName evidence="6">Diguanylate cyclase (GGDEF) domain-containing protein</fullName>
    </recommendedName>
</protein>